<feature type="region of interest" description="Disordered" evidence="1">
    <location>
        <begin position="1"/>
        <end position="60"/>
    </location>
</feature>
<dbReference type="GeneID" id="68110508"/>
<dbReference type="RefSeq" id="XP_044562681.1">
    <property type="nucleotide sequence ID" value="XM_044706578.1"/>
</dbReference>
<evidence type="ECO:0000313" key="3">
    <source>
        <dbReference type="Proteomes" id="UP000444721"/>
    </source>
</evidence>
<name>A0A6A5BVM3_NAEFO</name>
<gene>
    <name evidence="2" type="ORF">FDP41_003290</name>
</gene>
<dbReference type="OrthoDB" id="10499971at2759"/>
<reference evidence="2 3" key="1">
    <citation type="journal article" date="2019" name="Sci. Rep.">
        <title>Nanopore sequencing improves the draft genome of the human pathogenic amoeba Naegleria fowleri.</title>
        <authorList>
            <person name="Liechti N."/>
            <person name="Schurch N."/>
            <person name="Bruggmann R."/>
            <person name="Wittwer M."/>
        </authorList>
    </citation>
    <scope>NUCLEOTIDE SEQUENCE [LARGE SCALE GENOMIC DNA]</scope>
    <source>
        <strain evidence="2 3">ATCC 30894</strain>
    </source>
</reference>
<dbReference type="EMBL" id="VFQX01000033">
    <property type="protein sequence ID" value="KAF0977968.1"/>
    <property type="molecule type" value="Genomic_DNA"/>
</dbReference>
<feature type="compositionally biased region" description="Low complexity" evidence="1">
    <location>
        <begin position="18"/>
        <end position="45"/>
    </location>
</feature>
<protein>
    <submittedName>
        <fullName evidence="2">Uncharacterized protein</fullName>
    </submittedName>
</protein>
<dbReference type="VEuPathDB" id="AmoebaDB:NF0039870"/>
<evidence type="ECO:0000256" key="1">
    <source>
        <dbReference type="SAM" id="MobiDB-lite"/>
    </source>
</evidence>
<feature type="compositionally biased region" description="Polar residues" evidence="1">
    <location>
        <begin position="1"/>
        <end position="10"/>
    </location>
</feature>
<evidence type="ECO:0000313" key="2">
    <source>
        <dbReference type="EMBL" id="KAF0977968.1"/>
    </source>
</evidence>
<accession>A0A6A5BVM3</accession>
<sequence>MAKGSNNTNNNEKEALPSTPITSNTTTTTMSSTTSTSSAPAISVTKPQQQQLPQPASHSSFSLKDTLKTVGVSVGVSLLMVTLYHHFFMSKTVEDVENVRSYIAKIKIPLNTILEKTKAIGVSSLFQKK</sequence>
<dbReference type="AlphaFoldDB" id="A0A6A5BVM3"/>
<feature type="compositionally biased region" description="Polar residues" evidence="1">
    <location>
        <begin position="46"/>
        <end position="60"/>
    </location>
</feature>
<dbReference type="Proteomes" id="UP000444721">
    <property type="component" value="Unassembled WGS sequence"/>
</dbReference>
<organism evidence="2 3">
    <name type="scientific">Naegleria fowleri</name>
    <name type="common">Brain eating amoeba</name>
    <dbReference type="NCBI Taxonomy" id="5763"/>
    <lineage>
        <taxon>Eukaryota</taxon>
        <taxon>Discoba</taxon>
        <taxon>Heterolobosea</taxon>
        <taxon>Tetramitia</taxon>
        <taxon>Eutetramitia</taxon>
        <taxon>Vahlkampfiidae</taxon>
        <taxon>Naegleria</taxon>
    </lineage>
</organism>
<proteinExistence type="predicted"/>
<comment type="caution">
    <text evidence="2">The sequence shown here is derived from an EMBL/GenBank/DDBJ whole genome shotgun (WGS) entry which is preliminary data.</text>
</comment>
<keyword evidence="3" id="KW-1185">Reference proteome</keyword>
<dbReference type="VEuPathDB" id="AmoebaDB:FDP41_003290"/>